<dbReference type="InterPro" id="IPR005471">
    <property type="entry name" value="Tscrpt_reg_IclR_N"/>
</dbReference>
<dbReference type="InterPro" id="IPR036388">
    <property type="entry name" value="WH-like_DNA-bd_sf"/>
</dbReference>
<organism evidence="7 8">
    <name type="scientific">Ferrovibrio xuzhouensis</name>
    <dbReference type="NCBI Taxonomy" id="1576914"/>
    <lineage>
        <taxon>Bacteria</taxon>
        <taxon>Pseudomonadati</taxon>
        <taxon>Pseudomonadota</taxon>
        <taxon>Alphaproteobacteria</taxon>
        <taxon>Rhodospirillales</taxon>
        <taxon>Rhodospirillaceae</taxon>
        <taxon>Ferrovibrio</taxon>
    </lineage>
</organism>
<evidence type="ECO:0000259" key="6">
    <source>
        <dbReference type="PROSITE" id="PS51078"/>
    </source>
</evidence>
<accession>A0ABV7VKD2</accession>
<dbReference type="PROSITE" id="PS51078">
    <property type="entry name" value="ICLR_ED"/>
    <property type="match status" value="1"/>
</dbReference>
<sequence>MDAHDRIPQGKYVVPALAQGLAILSLFSRRRATITPPEIAQELNLPRSTVFRLLHTLQMMGFVQKEGDERHFKLGPAVLSHGFEYLASLDIVEAAQPILQRLRDETGLSAHMAVRDGREIVYVARYPARTTISSTVNIGTRFPVHATVMGRMMICDFSDEQLLDLFPTDPLPRFSEQTPTTLADLKAVLAGDRERGYAVSQSFFERGVSSVAAPVRDGMGYIVAVINITAVDAYIDLAAMHGDLKDAVLKASAQITQWIRRETPRDAGDAANKTPSSETSKVSEPLHA</sequence>
<keyword evidence="1" id="KW-0805">Transcription regulation</keyword>
<comment type="caution">
    <text evidence="7">The sequence shown here is derived from an EMBL/GenBank/DDBJ whole genome shotgun (WGS) entry which is preliminary data.</text>
</comment>
<dbReference type="CDD" id="cd00090">
    <property type="entry name" value="HTH_ARSR"/>
    <property type="match status" value="1"/>
</dbReference>
<dbReference type="InterPro" id="IPR014757">
    <property type="entry name" value="Tscrpt_reg_IclR_C"/>
</dbReference>
<protein>
    <submittedName>
        <fullName evidence="7">IclR family transcriptional regulator</fullName>
    </submittedName>
</protein>
<reference evidence="8" key="1">
    <citation type="journal article" date="2019" name="Int. J. Syst. Evol. Microbiol.">
        <title>The Global Catalogue of Microorganisms (GCM) 10K type strain sequencing project: providing services to taxonomists for standard genome sequencing and annotation.</title>
        <authorList>
            <consortium name="The Broad Institute Genomics Platform"/>
            <consortium name="The Broad Institute Genome Sequencing Center for Infectious Disease"/>
            <person name="Wu L."/>
            <person name="Ma J."/>
        </authorList>
    </citation>
    <scope>NUCLEOTIDE SEQUENCE [LARGE SCALE GENOMIC DNA]</scope>
    <source>
        <strain evidence="8">KCTC 42182</strain>
    </source>
</reference>
<dbReference type="InterPro" id="IPR050707">
    <property type="entry name" value="HTH_MetabolicPath_Reg"/>
</dbReference>
<dbReference type="EMBL" id="JBHRYJ010000006">
    <property type="protein sequence ID" value="MFC3677990.1"/>
    <property type="molecule type" value="Genomic_DNA"/>
</dbReference>
<dbReference type="SUPFAM" id="SSF46785">
    <property type="entry name" value="Winged helix' DNA-binding domain"/>
    <property type="match status" value="1"/>
</dbReference>
<dbReference type="PANTHER" id="PTHR30136">
    <property type="entry name" value="HELIX-TURN-HELIX TRANSCRIPTIONAL REGULATOR, ICLR FAMILY"/>
    <property type="match status" value="1"/>
</dbReference>
<dbReference type="PROSITE" id="PS51077">
    <property type="entry name" value="HTH_ICLR"/>
    <property type="match status" value="1"/>
</dbReference>
<dbReference type="Pfam" id="PF09339">
    <property type="entry name" value="HTH_IclR"/>
    <property type="match status" value="1"/>
</dbReference>
<evidence type="ECO:0000313" key="8">
    <source>
        <dbReference type="Proteomes" id="UP001595711"/>
    </source>
</evidence>
<dbReference type="PANTHER" id="PTHR30136:SF34">
    <property type="entry name" value="TRANSCRIPTIONAL REGULATOR"/>
    <property type="match status" value="1"/>
</dbReference>
<evidence type="ECO:0000256" key="4">
    <source>
        <dbReference type="SAM" id="MobiDB-lite"/>
    </source>
</evidence>
<evidence type="ECO:0000256" key="1">
    <source>
        <dbReference type="ARBA" id="ARBA00023015"/>
    </source>
</evidence>
<dbReference type="Proteomes" id="UP001595711">
    <property type="component" value="Unassembled WGS sequence"/>
</dbReference>
<evidence type="ECO:0000256" key="3">
    <source>
        <dbReference type="ARBA" id="ARBA00023163"/>
    </source>
</evidence>
<proteinExistence type="predicted"/>
<dbReference type="Pfam" id="PF01614">
    <property type="entry name" value="IclR_C"/>
    <property type="match status" value="1"/>
</dbReference>
<dbReference type="SUPFAM" id="SSF55781">
    <property type="entry name" value="GAF domain-like"/>
    <property type="match status" value="1"/>
</dbReference>
<dbReference type="InterPro" id="IPR029016">
    <property type="entry name" value="GAF-like_dom_sf"/>
</dbReference>
<dbReference type="InterPro" id="IPR036390">
    <property type="entry name" value="WH_DNA-bd_sf"/>
</dbReference>
<keyword evidence="2" id="KW-0238">DNA-binding</keyword>
<evidence type="ECO:0000313" key="7">
    <source>
        <dbReference type="EMBL" id="MFC3677990.1"/>
    </source>
</evidence>
<keyword evidence="3" id="KW-0804">Transcription</keyword>
<feature type="domain" description="IclR-ED" evidence="6">
    <location>
        <begin position="77"/>
        <end position="261"/>
    </location>
</feature>
<name>A0ABV7VKD2_9PROT</name>
<feature type="region of interest" description="Disordered" evidence="4">
    <location>
        <begin position="260"/>
        <end position="288"/>
    </location>
</feature>
<evidence type="ECO:0000256" key="2">
    <source>
        <dbReference type="ARBA" id="ARBA00023125"/>
    </source>
</evidence>
<feature type="domain" description="HTH iclR-type" evidence="5">
    <location>
        <begin position="14"/>
        <end position="76"/>
    </location>
</feature>
<dbReference type="RefSeq" id="WP_379729621.1">
    <property type="nucleotide sequence ID" value="NZ_JBHRYJ010000006.1"/>
</dbReference>
<feature type="compositionally biased region" description="Polar residues" evidence="4">
    <location>
        <begin position="273"/>
        <end position="282"/>
    </location>
</feature>
<dbReference type="SMART" id="SM00346">
    <property type="entry name" value="HTH_ICLR"/>
    <property type="match status" value="1"/>
</dbReference>
<dbReference type="InterPro" id="IPR011991">
    <property type="entry name" value="ArsR-like_HTH"/>
</dbReference>
<dbReference type="Gene3D" id="3.30.450.40">
    <property type="match status" value="1"/>
</dbReference>
<gene>
    <name evidence="7" type="ORF">ACFOOQ_20725</name>
</gene>
<dbReference type="Gene3D" id="1.10.10.10">
    <property type="entry name" value="Winged helix-like DNA-binding domain superfamily/Winged helix DNA-binding domain"/>
    <property type="match status" value="1"/>
</dbReference>
<keyword evidence="8" id="KW-1185">Reference proteome</keyword>
<evidence type="ECO:0000259" key="5">
    <source>
        <dbReference type="PROSITE" id="PS51077"/>
    </source>
</evidence>